<sequence>MRRIWRATLAVSVAVASAGAFPAPPAPPAVAAPKDNCAEPGQVITQVPWPQQMFGPERIWPFAQGRGITVAVLDSGVDGNHPQLRGHVSAGFDATGNGGPANTDCTGTGTRVAGVIAAQATGSGGFSGLAPGVTILPVRVTDKQTFGPSTAEPAVLARGIDAAVARGAKVVAISTVSYSGSPALQESVAKAQAKGVILVAAVGDLGDANGGNPQPYPAGYDGVIGVGAIGPDSARWQNSQHGDYVDLVAPGADVLSLQRGRGMAAGVNGTGVACGFVAATVALTRAKRGDLDARELIRLLFATATPAAGGDDYGHGIVNPYAALNDQLSDQKPVAMRPMTRPADPGAGVWARSRQLALIGTTGVLAVGFVLVFVAIALPRGRRRFWRSTIARPVPTRSDPTEPGPPLQLFDESRPTA</sequence>
<dbReference type="EMBL" id="JBHSBN010000008">
    <property type="protein sequence ID" value="MFC4107216.1"/>
    <property type="molecule type" value="Genomic_DNA"/>
</dbReference>
<keyword evidence="11" id="KW-1185">Reference proteome</keyword>
<comment type="caution">
    <text evidence="5">Lacks conserved residue(s) required for the propagation of feature annotation.</text>
</comment>
<evidence type="ECO:0000256" key="2">
    <source>
        <dbReference type="ARBA" id="ARBA00022670"/>
    </source>
</evidence>
<keyword evidence="2" id="KW-0645">Protease</keyword>
<dbReference type="InterPro" id="IPR023827">
    <property type="entry name" value="Peptidase_S8_Asp-AS"/>
</dbReference>
<evidence type="ECO:0000256" key="8">
    <source>
        <dbReference type="SAM" id="SignalP"/>
    </source>
</evidence>
<dbReference type="InterPro" id="IPR015500">
    <property type="entry name" value="Peptidase_S8_subtilisin-rel"/>
</dbReference>
<accession>A0ABV8KNQ2</accession>
<keyword evidence="7" id="KW-1133">Transmembrane helix</keyword>
<keyword evidence="3" id="KW-0378">Hydrolase</keyword>
<feature type="chain" id="PRO_5046870869" evidence="8">
    <location>
        <begin position="23"/>
        <end position="417"/>
    </location>
</feature>
<evidence type="ECO:0000256" key="3">
    <source>
        <dbReference type="ARBA" id="ARBA00022801"/>
    </source>
</evidence>
<protein>
    <submittedName>
        <fullName evidence="10">S8 family serine peptidase</fullName>
    </submittedName>
</protein>
<dbReference type="PROSITE" id="PS00136">
    <property type="entry name" value="SUBTILASE_ASP"/>
    <property type="match status" value="1"/>
</dbReference>
<evidence type="ECO:0000259" key="9">
    <source>
        <dbReference type="Pfam" id="PF00082"/>
    </source>
</evidence>
<dbReference type="InterPro" id="IPR036852">
    <property type="entry name" value="Peptidase_S8/S53_dom_sf"/>
</dbReference>
<proteinExistence type="inferred from homology"/>
<keyword evidence="4" id="KW-0720">Serine protease</keyword>
<dbReference type="PRINTS" id="PR00723">
    <property type="entry name" value="SUBTILISIN"/>
</dbReference>
<evidence type="ECO:0000256" key="1">
    <source>
        <dbReference type="ARBA" id="ARBA00011073"/>
    </source>
</evidence>
<dbReference type="Proteomes" id="UP001595868">
    <property type="component" value="Unassembled WGS sequence"/>
</dbReference>
<dbReference type="InterPro" id="IPR000209">
    <property type="entry name" value="Peptidase_S8/S53_dom"/>
</dbReference>
<feature type="signal peptide" evidence="8">
    <location>
        <begin position="1"/>
        <end position="22"/>
    </location>
</feature>
<keyword evidence="7" id="KW-0812">Transmembrane</keyword>
<feature type="transmembrane region" description="Helical" evidence="7">
    <location>
        <begin position="356"/>
        <end position="378"/>
    </location>
</feature>
<dbReference type="RefSeq" id="WP_377545854.1">
    <property type="nucleotide sequence ID" value="NZ_JBHSBN010000008.1"/>
</dbReference>
<dbReference type="PANTHER" id="PTHR43806:SF11">
    <property type="entry name" value="CEREVISIN-RELATED"/>
    <property type="match status" value="1"/>
</dbReference>
<evidence type="ECO:0000313" key="10">
    <source>
        <dbReference type="EMBL" id="MFC4107216.1"/>
    </source>
</evidence>
<name>A0ABV8KNQ2_9ACTN</name>
<evidence type="ECO:0000256" key="6">
    <source>
        <dbReference type="SAM" id="MobiDB-lite"/>
    </source>
</evidence>
<feature type="region of interest" description="Disordered" evidence="6">
    <location>
        <begin position="393"/>
        <end position="417"/>
    </location>
</feature>
<dbReference type="SUPFAM" id="SSF52743">
    <property type="entry name" value="Subtilisin-like"/>
    <property type="match status" value="1"/>
</dbReference>
<evidence type="ECO:0000256" key="4">
    <source>
        <dbReference type="ARBA" id="ARBA00022825"/>
    </source>
</evidence>
<evidence type="ECO:0000256" key="7">
    <source>
        <dbReference type="SAM" id="Phobius"/>
    </source>
</evidence>
<dbReference type="InterPro" id="IPR050131">
    <property type="entry name" value="Peptidase_S8_subtilisin-like"/>
</dbReference>
<reference evidence="11" key="1">
    <citation type="journal article" date="2019" name="Int. J. Syst. Evol. Microbiol.">
        <title>The Global Catalogue of Microorganisms (GCM) 10K type strain sequencing project: providing services to taxonomists for standard genome sequencing and annotation.</title>
        <authorList>
            <consortium name="The Broad Institute Genomics Platform"/>
            <consortium name="The Broad Institute Genome Sequencing Center for Infectious Disease"/>
            <person name="Wu L."/>
            <person name="Ma J."/>
        </authorList>
    </citation>
    <scope>NUCLEOTIDE SEQUENCE [LARGE SCALE GENOMIC DNA]</scope>
    <source>
        <strain evidence="11">2902at01</strain>
    </source>
</reference>
<dbReference type="Gene3D" id="3.40.50.200">
    <property type="entry name" value="Peptidase S8/S53 domain"/>
    <property type="match status" value="1"/>
</dbReference>
<dbReference type="PANTHER" id="PTHR43806">
    <property type="entry name" value="PEPTIDASE S8"/>
    <property type="match status" value="1"/>
</dbReference>
<organism evidence="10 11">
    <name type="scientific">Micromonospora zhanjiangensis</name>
    <dbReference type="NCBI Taxonomy" id="1522057"/>
    <lineage>
        <taxon>Bacteria</taxon>
        <taxon>Bacillati</taxon>
        <taxon>Actinomycetota</taxon>
        <taxon>Actinomycetes</taxon>
        <taxon>Micromonosporales</taxon>
        <taxon>Micromonosporaceae</taxon>
        <taxon>Micromonospora</taxon>
    </lineage>
</organism>
<keyword evidence="7" id="KW-0472">Membrane</keyword>
<comment type="caution">
    <text evidence="10">The sequence shown here is derived from an EMBL/GenBank/DDBJ whole genome shotgun (WGS) entry which is preliminary data.</text>
</comment>
<evidence type="ECO:0000256" key="5">
    <source>
        <dbReference type="PROSITE-ProRule" id="PRU01240"/>
    </source>
</evidence>
<gene>
    <name evidence="10" type="ORF">ACFOX0_14940</name>
</gene>
<evidence type="ECO:0000313" key="11">
    <source>
        <dbReference type="Proteomes" id="UP001595868"/>
    </source>
</evidence>
<dbReference type="PROSITE" id="PS51892">
    <property type="entry name" value="SUBTILASE"/>
    <property type="match status" value="1"/>
</dbReference>
<keyword evidence="8" id="KW-0732">Signal</keyword>
<comment type="similarity">
    <text evidence="1 5">Belongs to the peptidase S8 family.</text>
</comment>
<feature type="domain" description="Peptidase S8/S53" evidence="9">
    <location>
        <begin position="65"/>
        <end position="309"/>
    </location>
</feature>
<dbReference type="Pfam" id="PF00082">
    <property type="entry name" value="Peptidase_S8"/>
    <property type="match status" value="1"/>
</dbReference>